<evidence type="ECO:0000256" key="1">
    <source>
        <dbReference type="ARBA" id="ARBA00023157"/>
    </source>
</evidence>
<dbReference type="VEuPathDB" id="VectorBase:CSON003691"/>
<dbReference type="PROSITE" id="PS01209">
    <property type="entry name" value="LDLRA_1"/>
    <property type="match status" value="1"/>
</dbReference>
<feature type="compositionally biased region" description="Polar residues" evidence="3">
    <location>
        <begin position="664"/>
        <end position="684"/>
    </location>
</feature>
<dbReference type="EMBL" id="UFQT01000016">
    <property type="protein sequence ID" value="SSX17835.1"/>
    <property type="molecule type" value="Genomic_DNA"/>
</dbReference>
<dbReference type="PROSITE" id="PS50068">
    <property type="entry name" value="LDLRA_2"/>
    <property type="match status" value="1"/>
</dbReference>
<protein>
    <submittedName>
        <fullName evidence="6">CSON003691 protein</fullName>
    </submittedName>
</protein>
<evidence type="ECO:0000256" key="4">
    <source>
        <dbReference type="SAM" id="Phobius"/>
    </source>
</evidence>
<comment type="caution">
    <text evidence="2">Lacks conserved residue(s) required for the propagation of feature annotation.</text>
</comment>
<sequence length="974" mass="109164">MFFVINPMKLISLVFGISICYKFIAANTIVRPFRNTDICGRYNNHRVYLELNEQGILKAENITYIKNHYPSTISDEIKLPRQCNLELVTCPSCVIRILVSHSNINSNCVDEHDDHLLLFESPYDSTLSGNRICSSNVTFLTVTRTVTIRFTYQRNYTHAFTLEYFAEKNLQVITSPPYDSVISAELNEKIITSPFFPALYPRDYIVEYNLTCLSATCRIHIIFSDFLISSASALELYDSNGDQLDTITGLVARPKVLISTGSTLFLRFFANGGSGLGYKAKVKFINEELIDSTDLQPITDCGGLVDTFGGAITMMKMLQNETESKLYDCIWLIRPPNTYMHLKTHLMIKVDAFEKMAGPSELVIRQGLTSDKPEIEIITYPTKNLNRTSVVVPLSTGFYVHLRGVFGIDSRLAVIYTVFSYMNCFLGSEFLCENHRCIPIQLHCDGFDHCGDKSDEPESCSAEWASEPIDRRWYVHTPNYYFPKIDRYPDLKTATMIFIMSSMGLLTLISCLIVLLYKTGTRAREQRELQSQLQTISELLDNNNIRNDEPIDEPPTYEAPPEYDDVIKLGAEAELQRAAHGHRSGRKSRLKIARTTLRTGSNPTNAHLETENSSPNIFPEIISQSDSISPTEMERCQHISRLREELEGTNFFSATTRLDIHNINRPTSNQTTEATSYTKKSPSNWSPPPGYFPGEQGEIFNESYANGDTQPLEYQNALKSNNSEGQVLNTCVSISMSRQESFDSTNNQIMIESTTQQHCFIFHKSDSNATFSTTSSLESVDLNKVKEIGAYLLKYDSVPESISSIINGSLNGSTPTNVSSSCAGDCTLSKITATSLTSELINHNQCACTCQGVQEKEKFLHKNCTSLPNFFFCVNCGGNFSFQYINSSTSIALKQHPALSSNQLNSNLKLCDCLVNAPEIETNVAKSQSADQLMTFRRETEVIEPAKSHIGISNCIDSSIEAALDQSDRCESGF</sequence>
<keyword evidence="4" id="KW-0472">Membrane</keyword>
<feature type="domain" description="CUB" evidence="5">
    <location>
        <begin position="178"/>
        <end position="285"/>
    </location>
</feature>
<evidence type="ECO:0000256" key="3">
    <source>
        <dbReference type="SAM" id="MobiDB-lite"/>
    </source>
</evidence>
<dbReference type="SUPFAM" id="SSF57424">
    <property type="entry name" value="LDL receptor-like module"/>
    <property type="match status" value="1"/>
</dbReference>
<feature type="region of interest" description="Disordered" evidence="3">
    <location>
        <begin position="664"/>
        <end position="688"/>
    </location>
</feature>
<dbReference type="InterPro" id="IPR036055">
    <property type="entry name" value="LDL_receptor-like_sf"/>
</dbReference>
<dbReference type="SUPFAM" id="SSF49854">
    <property type="entry name" value="Spermadhesin, CUB domain"/>
    <property type="match status" value="1"/>
</dbReference>
<dbReference type="Gene3D" id="4.10.400.10">
    <property type="entry name" value="Low-density Lipoprotein Receptor"/>
    <property type="match status" value="1"/>
</dbReference>
<keyword evidence="4" id="KW-1133">Transmembrane helix</keyword>
<dbReference type="Pfam" id="PF00057">
    <property type="entry name" value="Ldl_recept_a"/>
    <property type="match status" value="1"/>
</dbReference>
<feature type="disulfide bond" evidence="2">
    <location>
        <begin position="432"/>
        <end position="450"/>
    </location>
</feature>
<dbReference type="SMART" id="SM00192">
    <property type="entry name" value="LDLa"/>
    <property type="match status" value="1"/>
</dbReference>
<organism evidence="6">
    <name type="scientific">Culicoides sonorensis</name>
    <name type="common">Biting midge</name>
    <dbReference type="NCBI Taxonomy" id="179676"/>
    <lineage>
        <taxon>Eukaryota</taxon>
        <taxon>Metazoa</taxon>
        <taxon>Ecdysozoa</taxon>
        <taxon>Arthropoda</taxon>
        <taxon>Hexapoda</taxon>
        <taxon>Insecta</taxon>
        <taxon>Pterygota</taxon>
        <taxon>Neoptera</taxon>
        <taxon>Endopterygota</taxon>
        <taxon>Diptera</taxon>
        <taxon>Nematocera</taxon>
        <taxon>Chironomoidea</taxon>
        <taxon>Ceratopogonidae</taxon>
        <taxon>Ceratopogoninae</taxon>
        <taxon>Culicoides</taxon>
        <taxon>Monoculicoides</taxon>
    </lineage>
</organism>
<keyword evidence="4" id="KW-0812">Transmembrane</keyword>
<dbReference type="InterPro" id="IPR023415">
    <property type="entry name" value="LDLR_class-A_CS"/>
</dbReference>
<dbReference type="InterPro" id="IPR042333">
    <property type="entry name" value="LRAD2/Mig-13-like"/>
</dbReference>
<evidence type="ECO:0000256" key="2">
    <source>
        <dbReference type="PROSITE-ProRule" id="PRU00124"/>
    </source>
</evidence>
<dbReference type="CDD" id="cd00112">
    <property type="entry name" value="LDLa"/>
    <property type="match status" value="1"/>
</dbReference>
<dbReference type="SMART" id="SM00042">
    <property type="entry name" value="CUB"/>
    <property type="match status" value="1"/>
</dbReference>
<dbReference type="PANTHER" id="PTHR24652">
    <property type="entry name" value="LOW-DENSITY LIPOPROTEIN RECEPTOR CLASS A DOMAIN-CONTAINING PROTEIN 2"/>
    <property type="match status" value="1"/>
</dbReference>
<gene>
    <name evidence="6" type="primary">CSON003691</name>
</gene>
<dbReference type="InterPro" id="IPR035914">
    <property type="entry name" value="Sperma_CUB_dom_sf"/>
</dbReference>
<reference evidence="6" key="1">
    <citation type="submission" date="2018-07" db="EMBL/GenBank/DDBJ databases">
        <authorList>
            <person name="Quirk P.G."/>
            <person name="Krulwich T.A."/>
        </authorList>
    </citation>
    <scope>NUCLEOTIDE SEQUENCE</scope>
</reference>
<accession>A0A336LJM0</accession>
<name>A0A336LJM0_CULSO</name>
<dbReference type="InterPro" id="IPR002172">
    <property type="entry name" value="LDrepeatLR_classA_rpt"/>
</dbReference>
<evidence type="ECO:0000259" key="5">
    <source>
        <dbReference type="SMART" id="SM00042"/>
    </source>
</evidence>
<evidence type="ECO:0000313" key="6">
    <source>
        <dbReference type="EMBL" id="SSX17835.1"/>
    </source>
</evidence>
<keyword evidence="1 2" id="KW-1015">Disulfide bond</keyword>
<feature type="transmembrane region" description="Helical" evidence="4">
    <location>
        <begin position="496"/>
        <end position="517"/>
    </location>
</feature>
<dbReference type="AlphaFoldDB" id="A0A336LJM0"/>
<dbReference type="Gene3D" id="2.60.120.290">
    <property type="entry name" value="Spermadhesin, CUB domain"/>
    <property type="match status" value="1"/>
</dbReference>
<dbReference type="InterPro" id="IPR000859">
    <property type="entry name" value="CUB_dom"/>
</dbReference>
<proteinExistence type="predicted"/>